<dbReference type="AlphaFoldDB" id="A0AAV6HPA5"/>
<evidence type="ECO:0000313" key="2">
    <source>
        <dbReference type="Proteomes" id="UP000823749"/>
    </source>
</evidence>
<name>A0AAV6HPA5_9ERIC</name>
<dbReference type="EMBL" id="JACTNZ010000013">
    <property type="protein sequence ID" value="KAG5514411.1"/>
    <property type="molecule type" value="Genomic_DNA"/>
</dbReference>
<sequence>MATVFKADPRAKGSGLHHLEMYCYASILARLRERERERERERVGLLDILV</sequence>
<dbReference type="Proteomes" id="UP000823749">
    <property type="component" value="Chromosome 13"/>
</dbReference>
<evidence type="ECO:0000313" key="1">
    <source>
        <dbReference type="EMBL" id="KAG5514411.1"/>
    </source>
</evidence>
<proteinExistence type="predicted"/>
<protein>
    <submittedName>
        <fullName evidence="1">Uncharacterized protein</fullName>
    </submittedName>
</protein>
<accession>A0AAV6HPA5</accession>
<organism evidence="1 2">
    <name type="scientific">Rhododendron griersonianum</name>
    <dbReference type="NCBI Taxonomy" id="479676"/>
    <lineage>
        <taxon>Eukaryota</taxon>
        <taxon>Viridiplantae</taxon>
        <taxon>Streptophyta</taxon>
        <taxon>Embryophyta</taxon>
        <taxon>Tracheophyta</taxon>
        <taxon>Spermatophyta</taxon>
        <taxon>Magnoliopsida</taxon>
        <taxon>eudicotyledons</taxon>
        <taxon>Gunneridae</taxon>
        <taxon>Pentapetalae</taxon>
        <taxon>asterids</taxon>
        <taxon>Ericales</taxon>
        <taxon>Ericaceae</taxon>
        <taxon>Ericoideae</taxon>
        <taxon>Rhodoreae</taxon>
        <taxon>Rhododendron</taxon>
    </lineage>
</organism>
<gene>
    <name evidence="1" type="ORF">RHGRI_035733</name>
</gene>
<reference evidence="1 2" key="1">
    <citation type="submission" date="2020-08" db="EMBL/GenBank/DDBJ databases">
        <title>Plant Genome Project.</title>
        <authorList>
            <person name="Zhang R.-G."/>
        </authorList>
    </citation>
    <scope>NUCLEOTIDE SEQUENCE [LARGE SCALE GENOMIC DNA]</scope>
    <source>
        <strain evidence="1">WSP0</strain>
        <tissue evidence="1">Leaf</tissue>
    </source>
</reference>
<comment type="caution">
    <text evidence="1">The sequence shown here is derived from an EMBL/GenBank/DDBJ whole genome shotgun (WGS) entry which is preliminary data.</text>
</comment>
<keyword evidence="2" id="KW-1185">Reference proteome</keyword>